<accession>A0ACD5TU49</accession>
<protein>
    <submittedName>
        <fullName evidence="1">Uncharacterized protein</fullName>
    </submittedName>
</protein>
<reference evidence="1" key="2">
    <citation type="submission" date="2025-09" db="UniProtKB">
        <authorList>
            <consortium name="EnsemblPlants"/>
        </authorList>
    </citation>
    <scope>IDENTIFICATION</scope>
</reference>
<proteinExistence type="predicted"/>
<dbReference type="Proteomes" id="UP001732700">
    <property type="component" value="Chromosome 1D"/>
</dbReference>
<organism evidence="1 2">
    <name type="scientific">Avena sativa</name>
    <name type="common">Oat</name>
    <dbReference type="NCBI Taxonomy" id="4498"/>
    <lineage>
        <taxon>Eukaryota</taxon>
        <taxon>Viridiplantae</taxon>
        <taxon>Streptophyta</taxon>
        <taxon>Embryophyta</taxon>
        <taxon>Tracheophyta</taxon>
        <taxon>Spermatophyta</taxon>
        <taxon>Magnoliopsida</taxon>
        <taxon>Liliopsida</taxon>
        <taxon>Poales</taxon>
        <taxon>Poaceae</taxon>
        <taxon>BOP clade</taxon>
        <taxon>Pooideae</taxon>
        <taxon>Poodae</taxon>
        <taxon>Poeae</taxon>
        <taxon>Poeae Chloroplast Group 1 (Aveneae type)</taxon>
        <taxon>Aveninae</taxon>
        <taxon>Avena</taxon>
    </lineage>
</organism>
<sequence>MDSRHAVLCFLIVLVLHGNPGAVAEDCSYDRFEMPFCFGATCLAECWMRSVAAGARVKEHTCWGGGALAVCNCLLCRK</sequence>
<dbReference type="EnsemblPlants" id="AVESA.00010b.r2.1DG0125710.1">
    <property type="protein sequence ID" value="AVESA.00010b.r2.1DG0125710.1.CDS"/>
    <property type="gene ID" value="AVESA.00010b.r2.1DG0125710"/>
</dbReference>
<name>A0ACD5TU49_AVESA</name>
<evidence type="ECO:0000313" key="2">
    <source>
        <dbReference type="Proteomes" id="UP001732700"/>
    </source>
</evidence>
<keyword evidence="2" id="KW-1185">Reference proteome</keyword>
<reference evidence="1" key="1">
    <citation type="submission" date="2021-05" db="EMBL/GenBank/DDBJ databases">
        <authorList>
            <person name="Scholz U."/>
            <person name="Mascher M."/>
            <person name="Fiebig A."/>
        </authorList>
    </citation>
    <scope>NUCLEOTIDE SEQUENCE [LARGE SCALE GENOMIC DNA]</scope>
</reference>
<evidence type="ECO:0000313" key="1">
    <source>
        <dbReference type="EnsemblPlants" id="AVESA.00010b.r2.1DG0125710.1.CDS"/>
    </source>
</evidence>